<feature type="transmembrane region" description="Helical" evidence="2">
    <location>
        <begin position="265"/>
        <end position="290"/>
    </location>
</feature>
<gene>
    <name evidence="3" type="ORF">ACAT0790_LOCUS32438</name>
</gene>
<accession>A0A7S1QZN9</accession>
<reference evidence="3" key="1">
    <citation type="submission" date="2021-01" db="EMBL/GenBank/DDBJ databases">
        <authorList>
            <person name="Corre E."/>
            <person name="Pelletier E."/>
            <person name="Niang G."/>
            <person name="Scheremetjew M."/>
            <person name="Finn R."/>
            <person name="Kale V."/>
            <person name="Holt S."/>
            <person name="Cochrane G."/>
            <person name="Meng A."/>
            <person name="Brown T."/>
            <person name="Cohen L."/>
        </authorList>
    </citation>
    <scope>NUCLEOTIDE SEQUENCE</scope>
    <source>
        <strain evidence="3">OF101</strain>
    </source>
</reference>
<feature type="transmembrane region" description="Helical" evidence="2">
    <location>
        <begin position="228"/>
        <end position="253"/>
    </location>
</feature>
<dbReference type="EMBL" id="HBGE01053885">
    <property type="protein sequence ID" value="CAD9152420.1"/>
    <property type="molecule type" value="Transcribed_RNA"/>
</dbReference>
<feature type="transmembrane region" description="Helical" evidence="2">
    <location>
        <begin position="382"/>
        <end position="403"/>
    </location>
</feature>
<feature type="region of interest" description="Disordered" evidence="1">
    <location>
        <begin position="487"/>
        <end position="523"/>
    </location>
</feature>
<evidence type="ECO:0000313" key="3">
    <source>
        <dbReference type="EMBL" id="CAD9152420.1"/>
    </source>
</evidence>
<evidence type="ECO:0000256" key="1">
    <source>
        <dbReference type="SAM" id="MobiDB-lite"/>
    </source>
</evidence>
<dbReference type="AlphaFoldDB" id="A0A7S1QZN9"/>
<feature type="transmembrane region" description="Helical" evidence="2">
    <location>
        <begin position="101"/>
        <end position="122"/>
    </location>
</feature>
<feature type="transmembrane region" description="Helical" evidence="2">
    <location>
        <begin position="71"/>
        <end position="89"/>
    </location>
</feature>
<keyword evidence="2" id="KW-1133">Transmembrane helix</keyword>
<name>A0A7S1QZN9_ALECA</name>
<protein>
    <submittedName>
        <fullName evidence="3">Uncharacterized protein</fullName>
    </submittedName>
</protein>
<keyword evidence="2" id="KW-0472">Membrane</keyword>
<organism evidence="3">
    <name type="scientific">Alexandrium catenella</name>
    <name type="common">Red tide dinoflagellate</name>
    <name type="synonym">Gonyaulax catenella</name>
    <dbReference type="NCBI Taxonomy" id="2925"/>
    <lineage>
        <taxon>Eukaryota</taxon>
        <taxon>Sar</taxon>
        <taxon>Alveolata</taxon>
        <taxon>Dinophyceae</taxon>
        <taxon>Gonyaulacales</taxon>
        <taxon>Pyrocystaceae</taxon>
        <taxon>Alexandrium</taxon>
    </lineage>
</organism>
<feature type="compositionally biased region" description="Pro residues" evidence="1">
    <location>
        <begin position="501"/>
        <end position="523"/>
    </location>
</feature>
<keyword evidence="2" id="KW-0812">Transmembrane</keyword>
<proteinExistence type="predicted"/>
<evidence type="ECO:0000256" key="2">
    <source>
        <dbReference type="SAM" id="Phobius"/>
    </source>
</evidence>
<sequence length="523" mass="56864">MVAGWLSAAVGGAAGGALNLFNYNRDAWMVDAQLTQHRRMQKQALVLSQASMFREDVQEIVGAATVRQSNYILVLTLVLGMVGVSYTFGDIPDEAQEFVQTAYTLCIGSSLLYLVISVLCAMSSNHSALRCQRDMLVHLVRLPIEDLALEIDVSRDEETVEAFERKGAGEMMRPPGVHLLRRRTVDSPTSRSAGEPAESGSSAAHAVWDMEARMCMYMEVLRRKEADWNLLGIFALIYGALGTGDLLQAFAYLLVARFYLSESMSWAICIVQVLFTLVDVSLLVGTAVYVQLPVWLSGTQALAAVGGQFFCTMAVRYKPGFSVGDVCVPLCFACHIVRHMIGCASLSRWPFRAAQTYASPSVKHTMDAARGLPRNELKRTGVARVGTMIVIFAWLLSLSWALWHAASGTANAPSEVAPSGGLAGERRLQEKAGEVSALQDLITQLERELEEERSWGEALQLQLQGLEAAVEEDRSCRTKEVQQLSGELGDALRRAAARRAAPPPPTLLPQPVPLPAPPPGGSG</sequence>